<geneLocation type="plasmid" evidence="5">
    <name>unnamed</name>
</geneLocation>
<keyword evidence="5" id="KW-0614">Plasmid</keyword>
<proteinExistence type="inferred from homology"/>
<dbReference type="RefSeq" id="WP_241034501.1">
    <property type="nucleotide sequence ID" value="NZ_BAAAJF010000034.1"/>
</dbReference>
<dbReference type="InterPro" id="IPR006015">
    <property type="entry name" value="Universal_stress_UspA"/>
</dbReference>
<evidence type="ECO:0000313" key="5">
    <source>
        <dbReference type="EMBL" id="MCH6164298.1"/>
    </source>
</evidence>
<protein>
    <submittedName>
        <fullName evidence="5">Universal stress protein</fullName>
    </submittedName>
</protein>
<evidence type="ECO:0000256" key="1">
    <source>
        <dbReference type="ARBA" id="ARBA00008791"/>
    </source>
</evidence>
<keyword evidence="3" id="KW-0067">ATP-binding</keyword>
<evidence type="ECO:0000256" key="2">
    <source>
        <dbReference type="ARBA" id="ARBA00022741"/>
    </source>
</evidence>
<gene>
    <name evidence="5" type="ORF">MMF94_01280</name>
</gene>
<dbReference type="EMBL" id="JAKXMK010000002">
    <property type="protein sequence ID" value="MCH6164298.1"/>
    <property type="molecule type" value="Genomic_DNA"/>
</dbReference>
<feature type="domain" description="UspA" evidence="4">
    <location>
        <begin position="9"/>
        <end position="147"/>
    </location>
</feature>
<comment type="caution">
    <text evidence="5">The sequence shown here is derived from an EMBL/GenBank/DDBJ whole genome shotgun (WGS) entry which is preliminary data.</text>
</comment>
<dbReference type="InterPro" id="IPR006016">
    <property type="entry name" value="UspA"/>
</dbReference>
<dbReference type="Pfam" id="PF00582">
    <property type="entry name" value="Usp"/>
    <property type="match status" value="2"/>
</dbReference>
<evidence type="ECO:0000256" key="3">
    <source>
        <dbReference type="ARBA" id="ARBA00022840"/>
    </source>
</evidence>
<organism evidence="5 6">
    <name type="scientific">Pseudonocardia alaniniphila</name>
    <dbReference type="NCBI Taxonomy" id="75291"/>
    <lineage>
        <taxon>Bacteria</taxon>
        <taxon>Bacillati</taxon>
        <taxon>Actinomycetota</taxon>
        <taxon>Actinomycetes</taxon>
        <taxon>Pseudonocardiales</taxon>
        <taxon>Pseudonocardiaceae</taxon>
        <taxon>Pseudonocardia</taxon>
    </lineage>
</organism>
<sequence>MADGRHHGRTVVVGVDGSESALEAVRWAAAEAARRNVTLRLVTAMAWNQDHVIGRIGLGGDYRDIMLAAARRQLAEAAGVAEEAAEGRPVEQQLVVGFPVPVLREESRRAHLIVLGDRGHGGVSRLLVGSVSVAMAAQAECPVVLVRQGEGRTEDEGSRPVVVGVDGSEISEAALAFAFMAATTRGVPLVAVHAWWDLVMDPAMAALLFDREAVETDEHEVLAERLAGWSEKYPDVRVYRVVTHDRPAHALIEESQRAQLVVVGSRGRGAAAGLLLGSVSHAVLHRARCSVAVVRPLDEKEK</sequence>
<evidence type="ECO:0000313" key="6">
    <source>
        <dbReference type="Proteomes" id="UP001299970"/>
    </source>
</evidence>
<comment type="similarity">
    <text evidence="1">Belongs to the universal stress protein A family.</text>
</comment>
<dbReference type="SUPFAM" id="SSF52402">
    <property type="entry name" value="Adenine nucleotide alpha hydrolases-like"/>
    <property type="match status" value="2"/>
</dbReference>
<dbReference type="PANTHER" id="PTHR46268:SF27">
    <property type="entry name" value="UNIVERSAL STRESS PROTEIN RV2623"/>
    <property type="match status" value="1"/>
</dbReference>
<dbReference type="PRINTS" id="PR01438">
    <property type="entry name" value="UNVRSLSTRESS"/>
</dbReference>
<dbReference type="Proteomes" id="UP001299970">
    <property type="component" value="Unassembled WGS sequence"/>
</dbReference>
<dbReference type="PANTHER" id="PTHR46268">
    <property type="entry name" value="STRESS RESPONSE PROTEIN NHAX"/>
    <property type="match status" value="1"/>
</dbReference>
<accession>A0ABS9T6Y7</accession>
<evidence type="ECO:0000259" key="4">
    <source>
        <dbReference type="Pfam" id="PF00582"/>
    </source>
</evidence>
<dbReference type="Gene3D" id="3.40.50.620">
    <property type="entry name" value="HUPs"/>
    <property type="match status" value="2"/>
</dbReference>
<dbReference type="InterPro" id="IPR014729">
    <property type="entry name" value="Rossmann-like_a/b/a_fold"/>
</dbReference>
<reference evidence="5 6" key="1">
    <citation type="submission" date="2022-03" db="EMBL/GenBank/DDBJ databases">
        <title>Pseudonocardia alaer sp. nov., a novel actinomycete isolated from reed forest soil.</title>
        <authorList>
            <person name="Wang L."/>
        </authorList>
    </citation>
    <scope>NUCLEOTIDE SEQUENCE [LARGE SCALE GENOMIC DNA]</scope>
    <source>
        <strain evidence="5 6">Y-16303</strain>
        <plasmid evidence="5">unnamed</plasmid>
    </source>
</reference>
<feature type="domain" description="UspA" evidence="4">
    <location>
        <begin position="159"/>
        <end position="295"/>
    </location>
</feature>
<keyword evidence="2" id="KW-0547">Nucleotide-binding</keyword>
<keyword evidence="6" id="KW-1185">Reference proteome</keyword>
<name>A0ABS9T6Y7_9PSEU</name>